<evidence type="ECO:0000313" key="1">
    <source>
        <dbReference type="EMBL" id="AOW80717.1"/>
    </source>
</evidence>
<accession>A0A1D8S5S7</accession>
<protein>
    <submittedName>
        <fullName evidence="1">Uncharacterized protein</fullName>
    </submittedName>
</protein>
<sequence>MATNLRKIPGTTNVRFESSGTGVDEELVGELDPNIYGDGILGVAAATVTLNWWPQPDSDAYWYRIHYHDSSGFDCGWHRHENDHVDGLDHYQERDLPDEDYVYYPFEPEYTNPIGLVWEIVDGRLSTRLEMRYGEG</sequence>
<name>A0A1D8S5S7_9EURY</name>
<dbReference type="EMBL" id="CP016070">
    <property type="protein sequence ID" value="AOW80717.1"/>
    <property type="molecule type" value="Genomic_DNA"/>
</dbReference>
<dbReference type="KEGG" id="halh:HTSR_1544"/>
<evidence type="ECO:0000313" key="2">
    <source>
        <dbReference type="Proteomes" id="UP000185608"/>
    </source>
</evidence>
<dbReference type="AlphaFoldDB" id="A0A1D8S5S7"/>
<proteinExistence type="predicted"/>
<reference evidence="1 2" key="1">
    <citation type="submission" date="2016-06" db="EMBL/GenBank/DDBJ databases">
        <title>Discovery of anaerobic lithoheterotrophic haloarchaeon capable of sulfur respiration by hydrogen and formate.</title>
        <authorList>
            <person name="Sorokin D.Y."/>
            <person name="Kublanov I.V."/>
            <person name="Roman P."/>
            <person name="Sinninghe Damste J.S."/>
            <person name="Golyshin P.N."/>
            <person name="Rojo D."/>
            <person name="Ciordia S."/>
            <person name="Mena Md.C."/>
            <person name="Ferrer M."/>
            <person name="Smedile F."/>
            <person name="Messina E."/>
            <person name="La Cono V."/>
            <person name="Yakimov M.M."/>
        </authorList>
    </citation>
    <scope>NUCLEOTIDE SEQUENCE [LARGE SCALE GENOMIC DNA]</scope>
    <source>
        <strain evidence="1 2">HTSR1</strain>
    </source>
</reference>
<dbReference type="STRING" id="1873524.HSR6_1614"/>
<organism evidence="1 2">
    <name type="scientific">Halodesulfurarchaeum formicicum</name>
    <dbReference type="NCBI Taxonomy" id="1873524"/>
    <lineage>
        <taxon>Archaea</taxon>
        <taxon>Methanobacteriati</taxon>
        <taxon>Methanobacteriota</taxon>
        <taxon>Stenosarchaea group</taxon>
        <taxon>Halobacteria</taxon>
        <taxon>Halobacteriales</taxon>
        <taxon>Halobacteriaceae</taxon>
        <taxon>Halodesulfurarchaeum</taxon>
    </lineage>
</organism>
<dbReference type="Proteomes" id="UP000185608">
    <property type="component" value="Chromosome"/>
</dbReference>
<gene>
    <name evidence="1" type="ORF">HTSR_1544</name>
</gene>